<keyword evidence="1" id="KW-1133">Transmembrane helix</keyword>
<dbReference type="PANTHER" id="PTHR42305">
    <property type="entry name" value="MEMBRANE PROTEIN RV1733C-RELATED"/>
    <property type="match status" value="1"/>
</dbReference>
<dbReference type="PANTHER" id="PTHR42305:SF1">
    <property type="entry name" value="MEMBRANE PROTEIN RV1733C-RELATED"/>
    <property type="match status" value="1"/>
</dbReference>
<evidence type="ECO:0008006" key="4">
    <source>
        <dbReference type="Google" id="ProtNLM"/>
    </source>
</evidence>
<evidence type="ECO:0000313" key="3">
    <source>
        <dbReference type="Proteomes" id="UP000749040"/>
    </source>
</evidence>
<protein>
    <recommendedName>
        <fullName evidence="4">DUF3592 domain-containing protein</fullName>
    </recommendedName>
</protein>
<reference evidence="2 3" key="1">
    <citation type="submission" date="2021-01" db="EMBL/GenBank/DDBJ databases">
        <title>Streptomyces acididurans sp. nov., isolated from a peat swamp forest soil.</title>
        <authorList>
            <person name="Chantavorakit T."/>
            <person name="Duangmal K."/>
        </authorList>
    </citation>
    <scope>NUCLEOTIDE SEQUENCE [LARGE SCALE GENOMIC DNA]</scope>
    <source>
        <strain evidence="2 3">KK5PA1</strain>
    </source>
</reference>
<sequence>MKRSVWLWRWRPNPLRRRSYVVEAWALVTVVLVTLAVAGLTAVAVTRAVDHTMARQRTARHMVTAVLTEKASANSLYAPAPQAHVRWTAPDGTVHTGLATVRYGLQRGAAVAVWTDPSGTALVPAPPDNGTARAEAVGFGVAAGAGICMLSFTGWVLVAQLTERCRAECWAHEWADIGPRGNHRAA</sequence>
<feature type="transmembrane region" description="Helical" evidence="1">
    <location>
        <begin position="136"/>
        <end position="158"/>
    </location>
</feature>
<dbReference type="InterPro" id="IPR039708">
    <property type="entry name" value="MT1774/Rv1733c-like"/>
</dbReference>
<dbReference type="RefSeq" id="WP_205355106.1">
    <property type="nucleotide sequence ID" value="NZ_JADKYB010000001.1"/>
</dbReference>
<keyword evidence="1" id="KW-0812">Transmembrane</keyword>
<feature type="transmembrane region" description="Helical" evidence="1">
    <location>
        <begin position="20"/>
        <end position="45"/>
    </location>
</feature>
<accession>A0ABS2TLW9</accession>
<keyword evidence="1" id="KW-0472">Membrane</keyword>
<organism evidence="2 3">
    <name type="scientific">Actinacidiphila acididurans</name>
    <dbReference type="NCBI Taxonomy" id="2784346"/>
    <lineage>
        <taxon>Bacteria</taxon>
        <taxon>Bacillati</taxon>
        <taxon>Actinomycetota</taxon>
        <taxon>Actinomycetes</taxon>
        <taxon>Kitasatosporales</taxon>
        <taxon>Streptomycetaceae</taxon>
        <taxon>Actinacidiphila</taxon>
    </lineage>
</organism>
<keyword evidence="3" id="KW-1185">Reference proteome</keyword>
<comment type="caution">
    <text evidence="2">The sequence shown here is derived from an EMBL/GenBank/DDBJ whole genome shotgun (WGS) entry which is preliminary data.</text>
</comment>
<dbReference type="EMBL" id="JADKYB010000001">
    <property type="protein sequence ID" value="MBM9503240.1"/>
    <property type="molecule type" value="Genomic_DNA"/>
</dbReference>
<gene>
    <name evidence="2" type="ORF">ITX44_01595</name>
</gene>
<proteinExistence type="predicted"/>
<evidence type="ECO:0000313" key="2">
    <source>
        <dbReference type="EMBL" id="MBM9503240.1"/>
    </source>
</evidence>
<dbReference type="Proteomes" id="UP000749040">
    <property type="component" value="Unassembled WGS sequence"/>
</dbReference>
<name>A0ABS2TLW9_9ACTN</name>
<evidence type="ECO:0000256" key="1">
    <source>
        <dbReference type="SAM" id="Phobius"/>
    </source>
</evidence>